<keyword evidence="2" id="KW-1185">Reference proteome</keyword>
<sequence length="46" mass="5218">LAALFARNILVIFLEPEAAFLQYALLLRNVYFALPMYTSLCKSTAH</sequence>
<dbReference type="EMBL" id="CAMKVN010012992">
    <property type="protein sequence ID" value="CAI2195756.1"/>
    <property type="molecule type" value="Genomic_DNA"/>
</dbReference>
<feature type="non-terminal residue" evidence="1">
    <location>
        <position position="1"/>
    </location>
</feature>
<proteinExistence type="predicted"/>
<evidence type="ECO:0000313" key="1">
    <source>
        <dbReference type="EMBL" id="CAI2195756.1"/>
    </source>
</evidence>
<evidence type="ECO:0000313" key="2">
    <source>
        <dbReference type="Proteomes" id="UP001153678"/>
    </source>
</evidence>
<dbReference type="AlphaFoldDB" id="A0A9W4T7W9"/>
<comment type="caution">
    <text evidence="1">The sequence shown here is derived from an EMBL/GenBank/DDBJ whole genome shotgun (WGS) entry which is preliminary data.</text>
</comment>
<feature type="non-terminal residue" evidence="1">
    <location>
        <position position="46"/>
    </location>
</feature>
<organism evidence="1 2">
    <name type="scientific">Funneliformis geosporum</name>
    <dbReference type="NCBI Taxonomy" id="1117311"/>
    <lineage>
        <taxon>Eukaryota</taxon>
        <taxon>Fungi</taxon>
        <taxon>Fungi incertae sedis</taxon>
        <taxon>Mucoromycota</taxon>
        <taxon>Glomeromycotina</taxon>
        <taxon>Glomeromycetes</taxon>
        <taxon>Glomerales</taxon>
        <taxon>Glomeraceae</taxon>
        <taxon>Funneliformis</taxon>
    </lineage>
</organism>
<dbReference type="Proteomes" id="UP001153678">
    <property type="component" value="Unassembled WGS sequence"/>
</dbReference>
<name>A0A9W4T7W9_9GLOM</name>
<gene>
    <name evidence="1" type="ORF">FWILDA_LOCUS17236</name>
</gene>
<accession>A0A9W4T7W9</accession>
<reference evidence="1" key="1">
    <citation type="submission" date="2022-08" db="EMBL/GenBank/DDBJ databases">
        <authorList>
            <person name="Kallberg Y."/>
            <person name="Tangrot J."/>
            <person name="Rosling A."/>
        </authorList>
    </citation>
    <scope>NUCLEOTIDE SEQUENCE</scope>
    <source>
        <strain evidence="1">Wild A</strain>
    </source>
</reference>
<protein>
    <submittedName>
        <fullName evidence="1">5214_t:CDS:1</fullName>
    </submittedName>
</protein>